<evidence type="ECO:0000313" key="3">
    <source>
        <dbReference type="Proteomes" id="UP001307849"/>
    </source>
</evidence>
<gene>
    <name evidence="2" type="ORF">TWF506_008790</name>
</gene>
<feature type="compositionally biased region" description="Pro residues" evidence="1">
    <location>
        <begin position="27"/>
        <end position="39"/>
    </location>
</feature>
<feature type="region of interest" description="Disordered" evidence="1">
    <location>
        <begin position="1"/>
        <end position="39"/>
    </location>
</feature>
<protein>
    <submittedName>
        <fullName evidence="2">Uncharacterized protein</fullName>
    </submittedName>
</protein>
<organism evidence="2 3">
    <name type="scientific">Arthrobotrys conoides</name>
    <dbReference type="NCBI Taxonomy" id="74498"/>
    <lineage>
        <taxon>Eukaryota</taxon>
        <taxon>Fungi</taxon>
        <taxon>Dikarya</taxon>
        <taxon>Ascomycota</taxon>
        <taxon>Pezizomycotina</taxon>
        <taxon>Orbiliomycetes</taxon>
        <taxon>Orbiliales</taxon>
        <taxon>Orbiliaceae</taxon>
        <taxon>Arthrobotrys</taxon>
    </lineage>
</organism>
<dbReference type="AlphaFoldDB" id="A0AAN8PGI9"/>
<name>A0AAN8PGI9_9PEZI</name>
<sequence length="656" mass="75306">MDAGDKEQGPAAASGSGNDPMAESTAPQPPQPSEPPLPPFTLLPYELMLEIAGYLYDSTPGKDSKSLNCLSQSSHRLRQIFYPLANRHLWYDEETQFPDTLLKLVLYTFTEPLTKYVKSATFRLRKEEGPFWMGGEYDDIIDEGLASLKSHLKSNGGYEGGEIFRYFESEIDEYGMYILPTVLLYQMDELREIELAPSIHAMSSKFMLTTLHYFRPPFRLDRLGIVKLTDLAAVNYWLLERFLRLGPLSALGIDYRFGSTGGRPKIRPIPEFPKDLEDPWEPHLESDSEDDISVWSLDTEDKALVNGAQSHGNRYGDAWFRTVSQDIDEYYQGYQSAGWRAAWYPTDISYEFPGTQPPLPEATEFQIQDLRLWMDETPSIYEKLVPLLHKIVGLRRFDLNLFTMYGSPALGPIDTPHTRDFECISKLLENQKDTLESLTMRVVPMTTPHPNLPSLLNFTRLRKVHLFCTSSMVRTFKNATDEEPYFGRTIPRGLEVLRIDFCYSEFFVKKAMELQTANFPDLKVVLGILNDADVSDTTRDEIQRLWATMLYQKDPISGLWEEVHPTSPIQSDWRRKSHSHVPIQLLIIQGTQKNVWCSHEGWYGPFQEHTSSDMPWDIEVFKSMGQWVHDSDLGSEDYSRLDPDGGYWIGTPAEDM</sequence>
<comment type="caution">
    <text evidence="2">The sequence shown here is derived from an EMBL/GenBank/DDBJ whole genome shotgun (WGS) entry which is preliminary data.</text>
</comment>
<evidence type="ECO:0000313" key="2">
    <source>
        <dbReference type="EMBL" id="KAK6514395.1"/>
    </source>
</evidence>
<proteinExistence type="predicted"/>
<dbReference type="Proteomes" id="UP001307849">
    <property type="component" value="Unassembled WGS sequence"/>
</dbReference>
<dbReference type="EMBL" id="JAVHJM010000005">
    <property type="protein sequence ID" value="KAK6514395.1"/>
    <property type="molecule type" value="Genomic_DNA"/>
</dbReference>
<keyword evidence="3" id="KW-1185">Reference proteome</keyword>
<evidence type="ECO:0000256" key="1">
    <source>
        <dbReference type="SAM" id="MobiDB-lite"/>
    </source>
</evidence>
<reference evidence="2 3" key="1">
    <citation type="submission" date="2019-10" db="EMBL/GenBank/DDBJ databases">
        <authorList>
            <person name="Palmer J.M."/>
        </authorList>
    </citation>
    <scope>NUCLEOTIDE SEQUENCE [LARGE SCALE GENOMIC DNA]</scope>
    <source>
        <strain evidence="2 3">TWF506</strain>
    </source>
</reference>
<accession>A0AAN8PGI9</accession>